<dbReference type="GeneID" id="77676614"/>
<evidence type="ECO:0000313" key="4">
    <source>
        <dbReference type="Proteomes" id="UP000054524"/>
    </source>
</evidence>
<evidence type="ECO:0000256" key="1">
    <source>
        <dbReference type="SAM" id="MobiDB-lite"/>
    </source>
</evidence>
<protein>
    <submittedName>
        <fullName evidence="3">Uncharacterized protein</fullName>
    </submittedName>
</protein>
<dbReference type="Proteomes" id="UP000054524">
    <property type="component" value="Unassembled WGS sequence"/>
</dbReference>
<evidence type="ECO:0000256" key="2">
    <source>
        <dbReference type="SAM" id="Phobius"/>
    </source>
</evidence>
<reference evidence="3 4" key="1">
    <citation type="journal article" date="2014" name="Genome Announc.">
        <title>Genome Sequence of the Microsporidian Species Nematocida sp1 Strain ERTm6 (ATCC PRA-372).</title>
        <authorList>
            <person name="Bakowski M.A."/>
            <person name="Priest M."/>
            <person name="Young S."/>
            <person name="Cuomo C.A."/>
            <person name="Troemel E.R."/>
        </authorList>
    </citation>
    <scope>NUCLEOTIDE SEQUENCE [LARGE SCALE GENOMIC DNA]</scope>
    <source>
        <strain evidence="3 4">ERTm6</strain>
    </source>
</reference>
<dbReference type="RefSeq" id="XP_052904217.1">
    <property type="nucleotide sequence ID" value="XM_053049267.1"/>
</dbReference>
<proteinExistence type="predicted"/>
<keyword evidence="2" id="KW-1133">Transmembrane helix</keyword>
<dbReference type="HOGENOM" id="CLU_1461705_0_0_1"/>
<name>A0A086J0J4_NEMA1</name>
<dbReference type="AlphaFoldDB" id="A0A086J0J4"/>
<organism evidence="3 4">
    <name type="scientific">Nematocida ausubeli (strain ATCC PRA-371 / ERTm2)</name>
    <name type="common">Nematode killer fungus</name>
    <dbReference type="NCBI Taxonomy" id="1913371"/>
    <lineage>
        <taxon>Eukaryota</taxon>
        <taxon>Fungi</taxon>
        <taxon>Fungi incertae sedis</taxon>
        <taxon>Microsporidia</taxon>
        <taxon>Nematocida</taxon>
    </lineage>
</organism>
<sequence>MNTKNKRSISSIKKNRPAIYKLILFFYIYAYTTATLDDITRMNPDNNDQMETSKNQNNFERNPSLDTSLKSTSEQNSTEFSNSDQQSYEWDYPFNGLFVLQEDNTELVGLNPLLKNELNLKLENIFKQLDLLNGDIQKEYFKLFEIRKKIERLYKLVDERVIEEQILLTNLKIAKEKYSKGFKEE</sequence>
<keyword evidence="4" id="KW-1185">Reference proteome</keyword>
<keyword evidence="2" id="KW-0812">Transmembrane</keyword>
<gene>
    <name evidence="3" type="ORF">NESG_01641</name>
</gene>
<dbReference type="EMBL" id="AKIJ01000004">
    <property type="protein sequence ID" value="KFG25662.1"/>
    <property type="molecule type" value="Genomic_DNA"/>
</dbReference>
<feature type="transmembrane region" description="Helical" evidence="2">
    <location>
        <begin position="18"/>
        <end position="36"/>
    </location>
</feature>
<feature type="region of interest" description="Disordered" evidence="1">
    <location>
        <begin position="45"/>
        <end position="86"/>
    </location>
</feature>
<comment type="caution">
    <text evidence="3">The sequence shown here is derived from an EMBL/GenBank/DDBJ whole genome shotgun (WGS) entry which is preliminary data.</text>
</comment>
<accession>A0A086J0J4</accession>
<evidence type="ECO:0000313" key="3">
    <source>
        <dbReference type="EMBL" id="KFG25662.1"/>
    </source>
</evidence>
<keyword evidence="2" id="KW-0472">Membrane</keyword>